<dbReference type="NCBIfam" id="TIGR00099">
    <property type="entry name" value="Cof-subfamily"/>
    <property type="match status" value="1"/>
</dbReference>
<dbReference type="GO" id="GO:0005829">
    <property type="term" value="C:cytosol"/>
    <property type="evidence" value="ECO:0007669"/>
    <property type="project" value="TreeGrafter"/>
</dbReference>
<dbReference type="AlphaFoldDB" id="A0A377R383"/>
<reference evidence="1 2" key="1">
    <citation type="submission" date="2018-06" db="EMBL/GenBank/DDBJ databases">
        <authorList>
            <consortium name="Pathogen Informatics"/>
            <person name="Doyle S."/>
        </authorList>
    </citation>
    <scope>NUCLEOTIDE SEQUENCE [LARGE SCALE GENOMIC DNA]</scope>
    <source>
        <strain evidence="1 2">NCTC13336</strain>
    </source>
</reference>
<sequence>MNRKPKIIFFDIDDTLLPKRSGRIPDSTRAALGRLKGQGIAAAIATGRPPCLIPDSVRTLMADSGIDILISINGQHIERGGEVLAQYPLRPVDTAAAVAHLHSLGIAYALEHPHRVAVPQDHPHIRTALGSLAIPYQTGAPDPAQPVCQMLAFYGEEQAAAVEAGLPAGLRTTRWHAYGVDILPADSSKARGIRAVLDTLGLAAADAMAFGDGLNDMEMLQSVGCGVAVGNAHPALKAVARHICPPADQDGILRGLTALGVLD</sequence>
<dbReference type="GO" id="GO:0016853">
    <property type="term" value="F:isomerase activity"/>
    <property type="evidence" value="ECO:0007669"/>
    <property type="project" value="UniProtKB-KW"/>
</dbReference>
<dbReference type="PANTHER" id="PTHR10000:SF25">
    <property type="entry name" value="PHOSPHATASE YKRA-RELATED"/>
    <property type="match status" value="1"/>
</dbReference>
<dbReference type="Pfam" id="PF08282">
    <property type="entry name" value="Hydrolase_3"/>
    <property type="match status" value="1"/>
</dbReference>
<protein>
    <submittedName>
        <fullName evidence="1">Bifunctional phosphatase/peptidyl-prolyl cis-trans isomerase</fullName>
    </submittedName>
</protein>
<dbReference type="InterPro" id="IPR036412">
    <property type="entry name" value="HAD-like_sf"/>
</dbReference>
<dbReference type="PANTHER" id="PTHR10000">
    <property type="entry name" value="PHOSPHOSERINE PHOSPHATASE"/>
    <property type="match status" value="1"/>
</dbReference>
<organism evidence="1 2">
    <name type="scientific">Kingella potus</name>
    <dbReference type="NCBI Taxonomy" id="265175"/>
    <lineage>
        <taxon>Bacteria</taxon>
        <taxon>Pseudomonadati</taxon>
        <taxon>Pseudomonadota</taxon>
        <taxon>Betaproteobacteria</taxon>
        <taxon>Neisseriales</taxon>
        <taxon>Neisseriaceae</taxon>
        <taxon>Kingella</taxon>
    </lineage>
</organism>
<dbReference type="Gene3D" id="3.40.50.1000">
    <property type="entry name" value="HAD superfamily/HAD-like"/>
    <property type="match status" value="1"/>
</dbReference>
<gene>
    <name evidence="1" type="ORF">NCTC13336_02310</name>
</gene>
<dbReference type="SUPFAM" id="SSF56784">
    <property type="entry name" value="HAD-like"/>
    <property type="match status" value="1"/>
</dbReference>
<dbReference type="RefSeq" id="WP_115309259.1">
    <property type="nucleotide sequence ID" value="NZ_UGJJ01000003.1"/>
</dbReference>
<dbReference type="Gene3D" id="3.30.1240.10">
    <property type="match status" value="1"/>
</dbReference>
<dbReference type="InterPro" id="IPR023214">
    <property type="entry name" value="HAD_sf"/>
</dbReference>
<accession>A0A377R383</accession>
<dbReference type="GO" id="GO:0016791">
    <property type="term" value="F:phosphatase activity"/>
    <property type="evidence" value="ECO:0007669"/>
    <property type="project" value="TreeGrafter"/>
</dbReference>
<dbReference type="EMBL" id="UGJJ01000003">
    <property type="protein sequence ID" value="STR03388.1"/>
    <property type="molecule type" value="Genomic_DNA"/>
</dbReference>
<dbReference type="NCBIfam" id="TIGR01484">
    <property type="entry name" value="HAD-SF-IIB"/>
    <property type="match status" value="1"/>
</dbReference>
<keyword evidence="2" id="KW-1185">Reference proteome</keyword>
<name>A0A377R383_9NEIS</name>
<dbReference type="InterPro" id="IPR006379">
    <property type="entry name" value="HAD-SF_hydro_IIB"/>
</dbReference>
<dbReference type="SFLD" id="SFLDS00003">
    <property type="entry name" value="Haloacid_Dehalogenase"/>
    <property type="match status" value="1"/>
</dbReference>
<dbReference type="Proteomes" id="UP000254293">
    <property type="component" value="Unassembled WGS sequence"/>
</dbReference>
<dbReference type="InterPro" id="IPR000150">
    <property type="entry name" value="Cof"/>
</dbReference>
<evidence type="ECO:0000313" key="1">
    <source>
        <dbReference type="EMBL" id="STR03388.1"/>
    </source>
</evidence>
<dbReference type="GO" id="GO:0000287">
    <property type="term" value="F:magnesium ion binding"/>
    <property type="evidence" value="ECO:0007669"/>
    <property type="project" value="TreeGrafter"/>
</dbReference>
<dbReference type="OrthoDB" id="5498330at2"/>
<evidence type="ECO:0000313" key="2">
    <source>
        <dbReference type="Proteomes" id="UP000254293"/>
    </source>
</evidence>
<proteinExistence type="predicted"/>
<keyword evidence="1" id="KW-0413">Isomerase</keyword>
<dbReference type="SFLD" id="SFLDG01140">
    <property type="entry name" value="C2.B:_Phosphomannomutase_and_P"/>
    <property type="match status" value="1"/>
</dbReference>